<evidence type="ECO:0000313" key="3">
    <source>
        <dbReference type="Proteomes" id="UP000193623"/>
    </source>
</evidence>
<dbReference type="InterPro" id="IPR000182">
    <property type="entry name" value="GNAT_dom"/>
</dbReference>
<dbReference type="CDD" id="cd04301">
    <property type="entry name" value="NAT_SF"/>
    <property type="match status" value="1"/>
</dbReference>
<evidence type="ECO:0000259" key="1">
    <source>
        <dbReference type="PROSITE" id="PS51186"/>
    </source>
</evidence>
<gene>
    <name evidence="2" type="ORF">PSJ8397_01348</name>
</gene>
<name>A0A1Y5S263_9RHOB</name>
<organism evidence="2 3">
    <name type="scientific">Pseudooctadecabacter jejudonensis</name>
    <dbReference type="NCBI Taxonomy" id="1391910"/>
    <lineage>
        <taxon>Bacteria</taxon>
        <taxon>Pseudomonadati</taxon>
        <taxon>Pseudomonadota</taxon>
        <taxon>Alphaproteobacteria</taxon>
        <taxon>Rhodobacterales</taxon>
        <taxon>Paracoccaceae</taxon>
        <taxon>Pseudooctadecabacter</taxon>
    </lineage>
</organism>
<dbReference type="SUPFAM" id="SSF55729">
    <property type="entry name" value="Acyl-CoA N-acyltransferases (Nat)"/>
    <property type="match status" value="1"/>
</dbReference>
<keyword evidence="2" id="KW-0808">Transferase</keyword>
<dbReference type="Gene3D" id="3.40.630.30">
    <property type="match status" value="1"/>
</dbReference>
<dbReference type="InterPro" id="IPR016181">
    <property type="entry name" value="Acyl_CoA_acyltransferase"/>
</dbReference>
<dbReference type="Pfam" id="PF00583">
    <property type="entry name" value="Acetyltransf_1"/>
    <property type="match status" value="1"/>
</dbReference>
<keyword evidence="3" id="KW-1185">Reference proteome</keyword>
<evidence type="ECO:0000313" key="2">
    <source>
        <dbReference type="EMBL" id="SLN29938.1"/>
    </source>
</evidence>
<sequence>MTPETLTQLIDATWPAKAITDVAGWTIREGAGGGSRVSATTATTAAKLEEHARAEDAMRALGQTPLFMVRTGEETLDATLAEAGYVIKDPVTYYTAPVATLATQRPPPVTCFEVWPPLATQAEIWDAGGVDDARLAVMARAKGPKTTVLGRIHDTPAGTAFAAIHDGTAMLHAIETSHALRRQGLARHMIRALAFWAEGKGAQTVTLLVTRANTPANALYSSLGMTPVGGYHYRILPEA</sequence>
<accession>A0A1Y5S263</accession>
<dbReference type="Proteomes" id="UP000193623">
    <property type="component" value="Unassembled WGS sequence"/>
</dbReference>
<dbReference type="RefSeq" id="WP_085863801.1">
    <property type="nucleotide sequence ID" value="NZ_FWFT01000002.1"/>
</dbReference>
<dbReference type="AlphaFoldDB" id="A0A1Y5S263"/>
<dbReference type="PROSITE" id="PS51186">
    <property type="entry name" value="GNAT"/>
    <property type="match status" value="1"/>
</dbReference>
<protein>
    <submittedName>
        <fullName evidence="2">Acetyltransferase (GNAT) family protein</fullName>
    </submittedName>
</protein>
<dbReference type="OrthoDB" id="7301318at2"/>
<feature type="domain" description="N-acetyltransferase" evidence="1">
    <location>
        <begin position="102"/>
        <end position="239"/>
    </location>
</feature>
<dbReference type="EMBL" id="FWFT01000002">
    <property type="protein sequence ID" value="SLN29938.1"/>
    <property type="molecule type" value="Genomic_DNA"/>
</dbReference>
<proteinExistence type="predicted"/>
<reference evidence="2 3" key="1">
    <citation type="submission" date="2017-03" db="EMBL/GenBank/DDBJ databases">
        <authorList>
            <person name="Afonso C.L."/>
            <person name="Miller P.J."/>
            <person name="Scott M.A."/>
            <person name="Spackman E."/>
            <person name="Goraichik I."/>
            <person name="Dimitrov K.M."/>
            <person name="Suarez D.L."/>
            <person name="Swayne D.E."/>
        </authorList>
    </citation>
    <scope>NUCLEOTIDE SEQUENCE [LARGE SCALE GENOMIC DNA]</scope>
    <source>
        <strain evidence="2 3">CECT 8397</strain>
    </source>
</reference>
<dbReference type="GO" id="GO:0016747">
    <property type="term" value="F:acyltransferase activity, transferring groups other than amino-acyl groups"/>
    <property type="evidence" value="ECO:0007669"/>
    <property type="project" value="InterPro"/>
</dbReference>